<dbReference type="AlphaFoldDB" id="A0A9N9MZZ1"/>
<accession>A0A9N9MZZ1</accession>
<protein>
    <submittedName>
        <fullName evidence="1">Uncharacterized protein</fullName>
    </submittedName>
</protein>
<reference evidence="1" key="1">
    <citation type="submission" date="2022-01" db="EMBL/GenBank/DDBJ databases">
        <authorList>
            <person name="King R."/>
        </authorList>
    </citation>
    <scope>NUCLEOTIDE SEQUENCE</scope>
</reference>
<dbReference type="EMBL" id="OU892285">
    <property type="protein sequence ID" value="CAG9773361.1"/>
    <property type="molecule type" value="Genomic_DNA"/>
</dbReference>
<evidence type="ECO:0000313" key="2">
    <source>
        <dbReference type="Proteomes" id="UP001152799"/>
    </source>
</evidence>
<organism evidence="1 2">
    <name type="scientific">Ceutorhynchus assimilis</name>
    <name type="common">cabbage seed weevil</name>
    <dbReference type="NCBI Taxonomy" id="467358"/>
    <lineage>
        <taxon>Eukaryota</taxon>
        <taxon>Metazoa</taxon>
        <taxon>Ecdysozoa</taxon>
        <taxon>Arthropoda</taxon>
        <taxon>Hexapoda</taxon>
        <taxon>Insecta</taxon>
        <taxon>Pterygota</taxon>
        <taxon>Neoptera</taxon>
        <taxon>Endopterygota</taxon>
        <taxon>Coleoptera</taxon>
        <taxon>Polyphaga</taxon>
        <taxon>Cucujiformia</taxon>
        <taxon>Curculionidae</taxon>
        <taxon>Ceutorhynchinae</taxon>
        <taxon>Ceutorhynchus</taxon>
    </lineage>
</organism>
<sequence>MTNLIPSRTSNRPVRFRSITRVLTLVNYAPERPMTWPSVVLRTTECYRQNEKKSIDKKKKHM</sequence>
<gene>
    <name evidence="1" type="ORF">CEUTPL_LOCUS13752</name>
</gene>
<name>A0A9N9MZZ1_9CUCU</name>
<keyword evidence="2" id="KW-1185">Reference proteome</keyword>
<dbReference type="Proteomes" id="UP001152799">
    <property type="component" value="Chromosome 9"/>
</dbReference>
<evidence type="ECO:0000313" key="1">
    <source>
        <dbReference type="EMBL" id="CAG9773361.1"/>
    </source>
</evidence>
<proteinExistence type="predicted"/>